<dbReference type="AlphaFoldDB" id="A0AAD7RLE1"/>
<evidence type="ECO:0000256" key="4">
    <source>
        <dbReference type="SAM" id="SignalP"/>
    </source>
</evidence>
<evidence type="ECO:0000259" key="5">
    <source>
        <dbReference type="PROSITE" id="PS50835"/>
    </source>
</evidence>
<dbReference type="InterPro" id="IPR036179">
    <property type="entry name" value="Ig-like_dom_sf"/>
</dbReference>
<keyword evidence="3" id="KW-0472">Membrane</keyword>
<dbReference type="SMART" id="SM00409">
    <property type="entry name" value="IG"/>
    <property type="match status" value="2"/>
</dbReference>
<dbReference type="InterPro" id="IPR007110">
    <property type="entry name" value="Ig-like_dom"/>
</dbReference>
<evidence type="ECO:0000313" key="7">
    <source>
        <dbReference type="Proteomes" id="UP001221898"/>
    </source>
</evidence>
<feature type="signal peptide" evidence="4">
    <location>
        <begin position="1"/>
        <end position="24"/>
    </location>
</feature>
<dbReference type="PANTHER" id="PTHR35819">
    <property type="entry name" value="PICALM INTERACTING MITOTIC REGULATOR PIMREG"/>
    <property type="match status" value="1"/>
</dbReference>
<feature type="compositionally biased region" description="Basic residues" evidence="2">
    <location>
        <begin position="443"/>
        <end position="460"/>
    </location>
</feature>
<gene>
    <name evidence="6" type="ORF">AAFF_G00175500</name>
</gene>
<accession>A0AAD7RLE1</accession>
<evidence type="ECO:0000256" key="3">
    <source>
        <dbReference type="SAM" id="Phobius"/>
    </source>
</evidence>
<dbReference type="Pfam" id="PF07326">
    <property type="entry name" value="RCS1"/>
    <property type="match status" value="1"/>
</dbReference>
<dbReference type="Pfam" id="PF07679">
    <property type="entry name" value="I-set"/>
    <property type="match status" value="1"/>
</dbReference>
<evidence type="ECO:0000256" key="1">
    <source>
        <dbReference type="ARBA" id="ARBA00023319"/>
    </source>
</evidence>
<dbReference type="Proteomes" id="UP001221898">
    <property type="component" value="Unassembled WGS sequence"/>
</dbReference>
<dbReference type="Gene3D" id="2.60.40.10">
    <property type="entry name" value="Immunoglobulins"/>
    <property type="match status" value="2"/>
</dbReference>
<keyword evidence="3" id="KW-0812">Transmembrane</keyword>
<feature type="domain" description="Ig-like" evidence="5">
    <location>
        <begin position="20"/>
        <end position="116"/>
    </location>
</feature>
<reference evidence="6" key="1">
    <citation type="journal article" date="2023" name="Science">
        <title>Genome structures resolve the early diversification of teleost fishes.</title>
        <authorList>
            <person name="Parey E."/>
            <person name="Louis A."/>
            <person name="Montfort J."/>
            <person name="Bouchez O."/>
            <person name="Roques C."/>
            <person name="Iampietro C."/>
            <person name="Lluch J."/>
            <person name="Castinel A."/>
            <person name="Donnadieu C."/>
            <person name="Desvignes T."/>
            <person name="Floi Bucao C."/>
            <person name="Jouanno E."/>
            <person name="Wen M."/>
            <person name="Mejri S."/>
            <person name="Dirks R."/>
            <person name="Jansen H."/>
            <person name="Henkel C."/>
            <person name="Chen W.J."/>
            <person name="Zahm M."/>
            <person name="Cabau C."/>
            <person name="Klopp C."/>
            <person name="Thompson A.W."/>
            <person name="Robinson-Rechavi M."/>
            <person name="Braasch I."/>
            <person name="Lecointre G."/>
            <person name="Bobe J."/>
            <person name="Postlethwait J.H."/>
            <person name="Berthelot C."/>
            <person name="Roest Crollius H."/>
            <person name="Guiguen Y."/>
        </authorList>
    </citation>
    <scope>NUCLEOTIDE SEQUENCE</scope>
    <source>
        <strain evidence="6">NC1722</strain>
    </source>
</reference>
<keyword evidence="7" id="KW-1185">Reference proteome</keyword>
<dbReference type="EMBL" id="JAINUG010000232">
    <property type="protein sequence ID" value="KAJ8386230.1"/>
    <property type="molecule type" value="Genomic_DNA"/>
</dbReference>
<feature type="region of interest" description="Disordered" evidence="2">
    <location>
        <begin position="440"/>
        <end position="479"/>
    </location>
</feature>
<evidence type="ECO:0000256" key="2">
    <source>
        <dbReference type="SAM" id="MobiDB-lite"/>
    </source>
</evidence>
<evidence type="ECO:0000313" key="6">
    <source>
        <dbReference type="EMBL" id="KAJ8386230.1"/>
    </source>
</evidence>
<dbReference type="CDD" id="cd00096">
    <property type="entry name" value="Ig"/>
    <property type="match status" value="1"/>
</dbReference>
<dbReference type="SUPFAM" id="SSF48726">
    <property type="entry name" value="Immunoglobulin"/>
    <property type="match status" value="2"/>
</dbReference>
<organism evidence="6 7">
    <name type="scientific">Aldrovandia affinis</name>
    <dbReference type="NCBI Taxonomy" id="143900"/>
    <lineage>
        <taxon>Eukaryota</taxon>
        <taxon>Metazoa</taxon>
        <taxon>Chordata</taxon>
        <taxon>Craniata</taxon>
        <taxon>Vertebrata</taxon>
        <taxon>Euteleostomi</taxon>
        <taxon>Actinopterygii</taxon>
        <taxon>Neopterygii</taxon>
        <taxon>Teleostei</taxon>
        <taxon>Notacanthiformes</taxon>
        <taxon>Halosauridae</taxon>
        <taxon>Aldrovandia</taxon>
    </lineage>
</organism>
<feature type="chain" id="PRO_5041901478" description="Ig-like domain-containing protein" evidence="4">
    <location>
        <begin position="25"/>
        <end position="590"/>
    </location>
</feature>
<dbReference type="InterPro" id="IPR003598">
    <property type="entry name" value="Ig_sub2"/>
</dbReference>
<dbReference type="InterPro" id="IPR013151">
    <property type="entry name" value="Immunoglobulin_dom"/>
</dbReference>
<dbReference type="InterPro" id="IPR003599">
    <property type="entry name" value="Ig_sub"/>
</dbReference>
<feature type="transmembrane region" description="Helical" evidence="3">
    <location>
        <begin position="219"/>
        <end position="238"/>
    </location>
</feature>
<keyword evidence="1" id="KW-0393">Immunoglobulin domain</keyword>
<dbReference type="PANTHER" id="PTHR35819:SF1">
    <property type="entry name" value="PROTEIN PIMREG"/>
    <property type="match status" value="1"/>
</dbReference>
<keyword evidence="4" id="KW-0732">Signal</keyword>
<name>A0AAD7RLE1_9TELE</name>
<keyword evidence="3" id="KW-1133">Transmembrane helix</keyword>
<dbReference type="SMART" id="SM00408">
    <property type="entry name" value="IGc2"/>
    <property type="match status" value="1"/>
</dbReference>
<dbReference type="InterPro" id="IPR009932">
    <property type="entry name" value="RCS1"/>
</dbReference>
<dbReference type="PROSITE" id="PS50835">
    <property type="entry name" value="IG_LIKE"/>
    <property type="match status" value="2"/>
</dbReference>
<protein>
    <recommendedName>
        <fullName evidence="5">Ig-like domain-containing protein</fullName>
    </recommendedName>
</protein>
<dbReference type="InterPro" id="IPR013783">
    <property type="entry name" value="Ig-like_fold"/>
</dbReference>
<dbReference type="Pfam" id="PF00047">
    <property type="entry name" value="ig"/>
    <property type="match status" value="1"/>
</dbReference>
<sequence length="590" mass="65708">MSPLGTLTVLKLSLLLYYAPRLAAVRVDSTPQADGGSIIVQPEDTVSLTCLVEEDELEKELQWFRDGGLVRLEEGNRLNHSSLCISPVSKNDNRVTFTCQLKEDACANNSVQLDVRFPPELSGTEAVATEEDSDVVLTCDIHANPQVTVSWLQDGGELDMEIGGYVLSQDGMKAQLSIANVKRSLHEGTYTCMATSSEHGNRTKSFELTVGDKTMKFPLGPIIAGLVVVFCTAVLAFLSRWKRIVQAPARVRGLWEWSGEIRQIQTEKEKFGVTGSWKAYAIKSRSSRLLIRMSSMMVHGVESAVSAVWRAHTVLDESEEGDSSPEAPDRFRKLRSSTSLNSLRMSLRRRLPLRPVQPNVGENPTWESLELNQKPSAVRLLTRSARNSIGTAYQKLQRIRAPQEECLVATPGKAAECEENGRAARTPRKPAVRSANVAATVTPKRRPLRTPKSATRRTPRANRTPKSGGSCQAVRPGNSRRQLVRMAALRSPFASPNTLNNRRKFDRDLESVSSGLRKLKRLSQAFDEVIGRDDRVQTMERYRRVVERSYGAATHNDRMTRASIRCRTRRLRDTVGSWTDVALSNIRKAA</sequence>
<proteinExistence type="predicted"/>
<dbReference type="InterPro" id="IPR013098">
    <property type="entry name" value="Ig_I-set"/>
</dbReference>
<feature type="domain" description="Ig-like" evidence="5">
    <location>
        <begin position="119"/>
        <end position="209"/>
    </location>
</feature>
<comment type="caution">
    <text evidence="6">The sequence shown here is derived from an EMBL/GenBank/DDBJ whole genome shotgun (WGS) entry which is preliminary data.</text>
</comment>